<comment type="caution">
    <text evidence="3">The sequence shown here is derived from an EMBL/GenBank/DDBJ whole genome shotgun (WGS) entry which is preliminary data.</text>
</comment>
<dbReference type="Gene3D" id="3.80.10.10">
    <property type="entry name" value="Ribonuclease Inhibitor"/>
    <property type="match status" value="1"/>
</dbReference>
<dbReference type="Pfam" id="PF12937">
    <property type="entry name" value="F-box-like"/>
    <property type="match status" value="1"/>
</dbReference>
<reference evidence="3 4" key="1">
    <citation type="journal article" date="2020" name="ISME J.">
        <title>Uncovering the hidden diversity of litter-decomposition mechanisms in mushroom-forming fungi.</title>
        <authorList>
            <person name="Floudas D."/>
            <person name="Bentzer J."/>
            <person name="Ahren D."/>
            <person name="Johansson T."/>
            <person name="Persson P."/>
            <person name="Tunlid A."/>
        </authorList>
    </citation>
    <scope>NUCLEOTIDE SEQUENCE [LARGE SCALE GENOMIC DNA]</scope>
    <source>
        <strain evidence="3 4">CBS 291.85</strain>
    </source>
</reference>
<keyword evidence="1" id="KW-0175">Coiled coil</keyword>
<gene>
    <name evidence="3" type="ORF">D9758_014935</name>
</gene>
<organism evidence="3 4">
    <name type="scientific">Tetrapyrgos nigripes</name>
    <dbReference type="NCBI Taxonomy" id="182062"/>
    <lineage>
        <taxon>Eukaryota</taxon>
        <taxon>Fungi</taxon>
        <taxon>Dikarya</taxon>
        <taxon>Basidiomycota</taxon>
        <taxon>Agaricomycotina</taxon>
        <taxon>Agaricomycetes</taxon>
        <taxon>Agaricomycetidae</taxon>
        <taxon>Agaricales</taxon>
        <taxon>Marasmiineae</taxon>
        <taxon>Marasmiaceae</taxon>
        <taxon>Tetrapyrgos</taxon>
    </lineage>
</organism>
<dbReference type="OrthoDB" id="2853207at2759"/>
<dbReference type="SUPFAM" id="SSF52058">
    <property type="entry name" value="L domain-like"/>
    <property type="match status" value="1"/>
</dbReference>
<accession>A0A8H5C9G5</accession>
<sequence>MFSLRQRFTGIYLCIYLSDFHQFPSRLLVSQLLSVVVNPFSAHEIVAILLATFTYTRGCRPSSHVGSIWTGPGPRLAWRSILPGLGPSTEIPLSRNNFVFLQPQLRCKHFKLIAFTIVKASLAITISTQKLDILQLLHNNFGASDTSDIRHFSQCLVDAECDAQCCEEEIRRLEANIIQLQNKQQFARRRAEQFSSLLAPIRRLPSDILGRVFSLLCAENSIYLKLDLPAFCLSQVCAKWRKLVLSTPSLWSSLYVDAECSRPDEHVKALVDLYLQRSKHHPLHLRLSMLRETSLASDVLKSISAHSARWRSLSLKIRPILLKEDNFPSVKSNLPSLTRLRIWQLRLQPNAGSFEVFRIAPMLKDIAISANPWISIPLPLGPDIWLTFHSCDVRDAFQYLTMRATEVRDLTFSECTNFPDVPDNVTLHNLHTLTIAVHYKSPNLSFFLDSLILPSLTKLRLSLAKGHEPVFFEYTHDSMTSFLNRSGCSITSLELTNLRILDGDVLSLIRILPSLTSLTMHGNMEGEPLLPLLPRLKQLDLRYYADHSFPRAALLDMVRSRWLPDAQQSSEIGVDCLSAFTLRPIGNVSDSDLRPLQVLRAARLRVVIQGAAPL</sequence>
<dbReference type="InterPro" id="IPR032675">
    <property type="entry name" value="LRR_dom_sf"/>
</dbReference>
<keyword evidence="4" id="KW-1185">Reference proteome</keyword>
<dbReference type="AlphaFoldDB" id="A0A8H5C9G5"/>
<dbReference type="InterPro" id="IPR001810">
    <property type="entry name" value="F-box_dom"/>
</dbReference>
<dbReference type="EMBL" id="JAACJM010000213">
    <property type="protein sequence ID" value="KAF5337596.1"/>
    <property type="molecule type" value="Genomic_DNA"/>
</dbReference>
<evidence type="ECO:0000259" key="2">
    <source>
        <dbReference type="PROSITE" id="PS50181"/>
    </source>
</evidence>
<evidence type="ECO:0000313" key="3">
    <source>
        <dbReference type="EMBL" id="KAF5337596.1"/>
    </source>
</evidence>
<evidence type="ECO:0000313" key="4">
    <source>
        <dbReference type="Proteomes" id="UP000559256"/>
    </source>
</evidence>
<name>A0A8H5C9G5_9AGAR</name>
<feature type="domain" description="F-box" evidence="2">
    <location>
        <begin position="198"/>
        <end position="254"/>
    </location>
</feature>
<dbReference type="Gene3D" id="1.20.1280.50">
    <property type="match status" value="1"/>
</dbReference>
<protein>
    <recommendedName>
        <fullName evidence="2">F-box domain-containing protein</fullName>
    </recommendedName>
</protein>
<dbReference type="SUPFAM" id="SSF81383">
    <property type="entry name" value="F-box domain"/>
    <property type="match status" value="1"/>
</dbReference>
<dbReference type="Proteomes" id="UP000559256">
    <property type="component" value="Unassembled WGS sequence"/>
</dbReference>
<dbReference type="PROSITE" id="PS50181">
    <property type="entry name" value="FBOX"/>
    <property type="match status" value="1"/>
</dbReference>
<proteinExistence type="predicted"/>
<evidence type="ECO:0000256" key="1">
    <source>
        <dbReference type="SAM" id="Coils"/>
    </source>
</evidence>
<dbReference type="InterPro" id="IPR036047">
    <property type="entry name" value="F-box-like_dom_sf"/>
</dbReference>
<feature type="coiled-coil region" evidence="1">
    <location>
        <begin position="156"/>
        <end position="190"/>
    </location>
</feature>